<dbReference type="EMBL" id="JAUUTY010000006">
    <property type="protein sequence ID" value="KAK1620856.1"/>
    <property type="molecule type" value="Genomic_DNA"/>
</dbReference>
<dbReference type="AlphaFoldDB" id="A0AAD8VWT3"/>
<organism evidence="3 4">
    <name type="scientific">Lolium multiflorum</name>
    <name type="common">Italian ryegrass</name>
    <name type="synonym">Lolium perenne subsp. multiflorum</name>
    <dbReference type="NCBI Taxonomy" id="4521"/>
    <lineage>
        <taxon>Eukaryota</taxon>
        <taxon>Viridiplantae</taxon>
        <taxon>Streptophyta</taxon>
        <taxon>Embryophyta</taxon>
        <taxon>Tracheophyta</taxon>
        <taxon>Spermatophyta</taxon>
        <taxon>Magnoliopsida</taxon>
        <taxon>Liliopsida</taxon>
        <taxon>Poales</taxon>
        <taxon>Poaceae</taxon>
        <taxon>BOP clade</taxon>
        <taxon>Pooideae</taxon>
        <taxon>Poodae</taxon>
        <taxon>Poeae</taxon>
        <taxon>Poeae Chloroplast Group 2 (Poeae type)</taxon>
        <taxon>Loliodinae</taxon>
        <taxon>Loliinae</taxon>
        <taxon>Lolium</taxon>
    </lineage>
</organism>
<dbReference type="Proteomes" id="UP001231189">
    <property type="component" value="Unassembled WGS sequence"/>
</dbReference>
<accession>A0AAD8VWT3</accession>
<evidence type="ECO:0000313" key="4">
    <source>
        <dbReference type="Proteomes" id="UP001231189"/>
    </source>
</evidence>
<dbReference type="Pfam" id="PF07727">
    <property type="entry name" value="RVT_2"/>
    <property type="match status" value="1"/>
</dbReference>
<name>A0AAD8VWT3_LOLMU</name>
<dbReference type="PANTHER" id="PTHR43383:SF2">
    <property type="entry name" value="AMIDOHYDROLASE 2 FAMILY PROTEIN"/>
    <property type="match status" value="1"/>
</dbReference>
<feature type="region of interest" description="Disordered" evidence="1">
    <location>
        <begin position="138"/>
        <end position="162"/>
    </location>
</feature>
<feature type="region of interest" description="Disordered" evidence="1">
    <location>
        <begin position="179"/>
        <end position="261"/>
    </location>
</feature>
<dbReference type="PANTHER" id="PTHR43383">
    <property type="entry name" value="NODULIN 6"/>
    <property type="match status" value="1"/>
</dbReference>
<evidence type="ECO:0000313" key="3">
    <source>
        <dbReference type="EMBL" id="KAK1620856.1"/>
    </source>
</evidence>
<dbReference type="InterPro" id="IPR013103">
    <property type="entry name" value="RVT_2"/>
</dbReference>
<reference evidence="3" key="1">
    <citation type="submission" date="2023-07" db="EMBL/GenBank/DDBJ databases">
        <title>A chromosome-level genome assembly of Lolium multiflorum.</title>
        <authorList>
            <person name="Chen Y."/>
            <person name="Copetti D."/>
            <person name="Kolliker R."/>
            <person name="Studer B."/>
        </authorList>
    </citation>
    <scope>NUCLEOTIDE SEQUENCE</scope>
    <source>
        <strain evidence="3">02402/16</strain>
        <tissue evidence="3">Leaf</tissue>
    </source>
</reference>
<gene>
    <name evidence="3" type="ORF">QYE76_026373</name>
</gene>
<protein>
    <recommendedName>
        <fullName evidence="2">Reverse transcriptase Ty1/copia-type domain-containing protein</fullName>
    </recommendedName>
</protein>
<comment type="caution">
    <text evidence="3">The sequence shown here is derived from an EMBL/GenBank/DDBJ whole genome shotgun (WGS) entry which is preliminary data.</text>
</comment>
<dbReference type="InterPro" id="IPR043502">
    <property type="entry name" value="DNA/RNA_pol_sf"/>
</dbReference>
<evidence type="ECO:0000259" key="2">
    <source>
        <dbReference type="Pfam" id="PF07727"/>
    </source>
</evidence>
<feature type="domain" description="Reverse transcriptase Ty1/copia-type" evidence="2">
    <location>
        <begin position="306"/>
        <end position="506"/>
    </location>
</feature>
<keyword evidence="4" id="KW-1185">Reference proteome</keyword>
<dbReference type="SUPFAM" id="SSF56672">
    <property type="entry name" value="DNA/RNA polymerases"/>
    <property type="match status" value="1"/>
</dbReference>
<feature type="compositionally biased region" description="Low complexity" evidence="1">
    <location>
        <begin position="191"/>
        <end position="202"/>
    </location>
</feature>
<evidence type="ECO:0000256" key="1">
    <source>
        <dbReference type="SAM" id="MobiDB-lite"/>
    </source>
</evidence>
<feature type="compositionally biased region" description="Low complexity" evidence="1">
    <location>
        <begin position="231"/>
        <end position="249"/>
    </location>
</feature>
<sequence length="507" mass="53732">MGGAARPQQVFQPAPWYAGQNPWTGVVHAYTMPVPRAPAPGVLGPRPSSHQAYFAAPQPYMPPYGWVGQPSQPGGLPPMPPAPWDPALLAALHAAPTPTAYAGGGDWHMDTGASAHMAAHPGTLHTSRPITTSARITVPAASSSPPVLASPSTTYGPGRSSLGPPPGFGAACASGRVATLPGRAPSPPGCSPSDSDSESAPSPTAPPTMSPATSALGAAAAPPSASPTPSAPGVAGAPAATVPTVAPTTRSRTGTHRPSLRYSRDEYLLAASTSAPSPIPVSVRAALRDPHWFAAMQEEYAALQRNRTWTLVPRPPRANVISGKWVFRHKTHSDGTLERYKARWVVRGFRQRAGVDFTETFAPVVKPGTIHTVLQLAVSREWPVHQMDVSNAFLHGHLTEQVYCEQPTGFVDASHPGHVCLLSRSLYGLKQAPRAWYQRIASFLQTMGFCVTRSDASLFVYHQGDMTAYLLLYVDDIILTASSAALLQQLTLRLRDEFAIKDLGALH</sequence>
<feature type="compositionally biased region" description="Low complexity" evidence="1">
    <location>
        <begin position="210"/>
        <end position="223"/>
    </location>
</feature>
<proteinExistence type="predicted"/>